<evidence type="ECO:0000313" key="2">
    <source>
        <dbReference type="Proteomes" id="UP001140096"/>
    </source>
</evidence>
<organism evidence="1 2">
    <name type="scientific">Coemansia furcata</name>
    <dbReference type="NCBI Taxonomy" id="417177"/>
    <lineage>
        <taxon>Eukaryota</taxon>
        <taxon>Fungi</taxon>
        <taxon>Fungi incertae sedis</taxon>
        <taxon>Zoopagomycota</taxon>
        <taxon>Kickxellomycotina</taxon>
        <taxon>Kickxellomycetes</taxon>
        <taxon>Kickxellales</taxon>
        <taxon>Kickxellaceae</taxon>
        <taxon>Coemansia</taxon>
    </lineage>
</organism>
<protein>
    <submittedName>
        <fullName evidence="1">Arginyl-tRNA--protein transferase 1</fullName>
        <ecNumber evidence="1">2.3.2.8</ecNumber>
    </submittedName>
</protein>
<sequence>MSAVPSDTEHSHLDNASSSSSASESSYDSDCSDGDSDGAEPKQSCLRLLGMQSRSTCGYCGAADGSRFLAMRAERMTCDDYQALIDRGWRRGGSLLYLTDHSDACCAYYTIRCHALDHVLSASDKKVLRRIRSHVSATGDDICAVARAGDLEVRLEPASFTEEKYAVFEKYQLAVHDDHDASRQGFRRFLCDSPLLPQPFETPAGQELPVPGLGSYHQCYYVSGRLAAVGVLDILPSCVSSVYLFYDPEFSHFSLGTFSALREIALVRQLHQHLPGLCYYYMGYYIPSCPKMTYKGRWRPADLLDLRTYKWIPIDRCLERIARHPAFCTFDPDVDKLAITRD</sequence>
<reference evidence="1" key="1">
    <citation type="submission" date="2022-07" db="EMBL/GenBank/DDBJ databases">
        <title>Phylogenomic reconstructions and comparative analyses of Kickxellomycotina fungi.</title>
        <authorList>
            <person name="Reynolds N.K."/>
            <person name="Stajich J.E."/>
            <person name="Barry K."/>
            <person name="Grigoriev I.V."/>
            <person name="Crous P."/>
            <person name="Smith M.E."/>
        </authorList>
    </citation>
    <scope>NUCLEOTIDE SEQUENCE</scope>
    <source>
        <strain evidence="1">CBS 102833</strain>
    </source>
</reference>
<keyword evidence="1" id="KW-0808">Transferase</keyword>
<accession>A0ACC1LDD2</accession>
<dbReference type="EMBL" id="JANBUP010001419">
    <property type="protein sequence ID" value="KAJ2805870.1"/>
    <property type="molecule type" value="Genomic_DNA"/>
</dbReference>
<feature type="non-terminal residue" evidence="1">
    <location>
        <position position="342"/>
    </location>
</feature>
<gene>
    <name evidence="1" type="primary">ATE1</name>
    <name evidence="1" type="ORF">H4S07_003921</name>
</gene>
<comment type="caution">
    <text evidence="1">The sequence shown here is derived from an EMBL/GenBank/DDBJ whole genome shotgun (WGS) entry which is preliminary data.</text>
</comment>
<keyword evidence="1" id="KW-0012">Acyltransferase</keyword>
<name>A0ACC1LDD2_9FUNG</name>
<proteinExistence type="predicted"/>
<dbReference type="EC" id="2.3.2.8" evidence="1"/>
<dbReference type="Proteomes" id="UP001140096">
    <property type="component" value="Unassembled WGS sequence"/>
</dbReference>
<evidence type="ECO:0000313" key="1">
    <source>
        <dbReference type="EMBL" id="KAJ2805870.1"/>
    </source>
</evidence>
<keyword evidence="2" id="KW-1185">Reference proteome</keyword>